<organism evidence="1 2">
    <name type="scientific">Ramlibacter tataouinensis (strain ATCC BAA-407 / DSM 14655 / LMG 21543 / TTB310)</name>
    <dbReference type="NCBI Taxonomy" id="365046"/>
    <lineage>
        <taxon>Bacteria</taxon>
        <taxon>Pseudomonadati</taxon>
        <taxon>Pseudomonadota</taxon>
        <taxon>Betaproteobacteria</taxon>
        <taxon>Burkholderiales</taxon>
        <taxon>Comamonadaceae</taxon>
        <taxon>Ramlibacter</taxon>
    </lineage>
</organism>
<sequence length="76" mass="7982">MATTDYRIESNQPLSGGLLPAGRGHYLVRDRGLAVALAAKAARGPATQEVRVVHVPTGEIVFRKTAERAAADGLDA</sequence>
<keyword evidence="2" id="KW-1185">Reference proteome</keyword>
<dbReference type="EMBL" id="CP000245">
    <property type="protein sequence ID" value="AEG94516.1"/>
    <property type="molecule type" value="Genomic_DNA"/>
</dbReference>
<accession>F5XZF9</accession>
<dbReference type="AlphaFoldDB" id="F5XZF9"/>
<evidence type="ECO:0000313" key="1">
    <source>
        <dbReference type="EMBL" id="AEG94516.1"/>
    </source>
</evidence>
<dbReference type="OrthoDB" id="8908994at2"/>
<reference evidence="1 2" key="2">
    <citation type="journal article" date="2011" name="PLoS ONE">
        <title>The Cyst-Dividing Bacterium Ramlibacter tataouinensis TTB310 Genome Reveals a Well-Stocked Toolbox for Adaptation to a Desert Environment.</title>
        <authorList>
            <person name="De Luca G."/>
            <person name="Barakat M."/>
            <person name="Ortet P."/>
            <person name="Fochesato S."/>
            <person name="Jourlin-Castelli C."/>
            <person name="Ansaldi M."/>
            <person name="Py B."/>
            <person name="Fichant G."/>
            <person name="Coutinho P.M."/>
            <person name="Voulhoux R."/>
            <person name="Bastien O."/>
            <person name="Marechal E."/>
            <person name="Henrissat B."/>
            <person name="Quentin Y."/>
            <person name="Noirot P."/>
            <person name="Filloux A."/>
            <person name="Mejean V."/>
            <person name="Dubow M.S."/>
            <person name="Barras F."/>
            <person name="Barbe V."/>
            <person name="Weissenbach J."/>
            <person name="Mihalcescu I."/>
            <person name="Vermeglio A."/>
            <person name="Achouak W."/>
            <person name="Heulin T."/>
        </authorList>
    </citation>
    <scope>NUCLEOTIDE SEQUENCE [LARGE SCALE GENOMIC DNA]</scope>
    <source>
        <strain evidence="2">ATCC BAA-407 / DSM 14655 / LMG 21543 / TTB310</strain>
    </source>
</reference>
<proteinExistence type="predicted"/>
<name>F5XZF9_RAMTT</name>
<dbReference type="KEGG" id="rta:Rta_34030"/>
<protein>
    <submittedName>
        <fullName evidence="1">Uncharacterized protein</fullName>
    </submittedName>
</protein>
<gene>
    <name evidence="1" type="ordered locus">Rta_34030</name>
</gene>
<evidence type="ECO:0000313" key="2">
    <source>
        <dbReference type="Proteomes" id="UP000008385"/>
    </source>
</evidence>
<dbReference type="RefSeq" id="WP_013902747.1">
    <property type="nucleotide sequence ID" value="NC_015677.1"/>
</dbReference>
<dbReference type="HOGENOM" id="CLU_2651909_0_0_4"/>
<reference evidence="2" key="1">
    <citation type="submission" date="2006-01" db="EMBL/GenBank/DDBJ databases">
        <title>Genome of the cyst-dividing bacterium Ramlibacter tataouinensis.</title>
        <authorList>
            <person name="Barakat M."/>
            <person name="Ortet P."/>
            <person name="De Luca G."/>
            <person name="Jourlin-Castelli C."/>
            <person name="Ansaldi M."/>
            <person name="Py B."/>
            <person name="Fichant G."/>
            <person name="Coutinho P."/>
            <person name="Voulhoux R."/>
            <person name="Bastien O."/>
            <person name="Roy S."/>
            <person name="Marechal E."/>
            <person name="Henrissat B."/>
            <person name="Quentin Y."/>
            <person name="Noirot P."/>
            <person name="Filloux A."/>
            <person name="Mejean V."/>
            <person name="DuBow M."/>
            <person name="Barras F."/>
            <person name="Heulin T."/>
        </authorList>
    </citation>
    <scope>NUCLEOTIDE SEQUENCE [LARGE SCALE GENOMIC DNA]</scope>
    <source>
        <strain evidence="2">ATCC BAA-407 / DSM 14655 / LMG 21543 / TTB310</strain>
    </source>
</reference>
<dbReference type="Proteomes" id="UP000008385">
    <property type="component" value="Chromosome"/>
</dbReference>